<name>A0ABQ2B8C5_9MICO</name>
<dbReference type="InterPro" id="IPR001851">
    <property type="entry name" value="ABC_transp_permease"/>
</dbReference>
<feature type="compositionally biased region" description="Basic and acidic residues" evidence="6">
    <location>
        <begin position="1"/>
        <end position="14"/>
    </location>
</feature>
<evidence type="ECO:0000313" key="9">
    <source>
        <dbReference type="Proteomes" id="UP000632535"/>
    </source>
</evidence>
<keyword evidence="3 7" id="KW-0812">Transmembrane</keyword>
<feature type="transmembrane region" description="Helical" evidence="7">
    <location>
        <begin position="166"/>
        <end position="184"/>
    </location>
</feature>
<sequence>MSGETPRPDGREPEPEAVPEPAGGQVPDADPGSPLAEALETVDAQAEPGLAEELQQEAAREQTPVVADTGARWRDAFRRATSGGWAVALGAIVLAVIAGSILIIVTDERVQAAAPYFFARPADTLAAVGRAVGGAYSALFQGAVYNFGADSFAVGIRPLTQTLTNATPLIAAGLGVALAFRAGLFNIGGQGQMLMAATAAGWIGFGVTGLPFPWHMLLCVVAGVAAGALWAGIAGLLKARTGAHEVIVTIMLNYVAFYLLSYFLATPGLMQAPGSANPKTPPMAESSVLPPLLGDSYNLHWGFVLSLAAVVYVWWLLNRSSTGFSFRAVGENPKAARVAGIDVSRATVYVMLIAGGLVGLAGAQQVLGTVTTGFGADIDAGIGFDAITVALLGGSSPWGVLGAGILFGGFKAGGSAMQAAEGIPIEIVLVVQSLIVLFIAAPPLVRAIFRLPQPDRVPRTRRRRAAAAPTTAPTKGGQA</sequence>
<dbReference type="PANTHER" id="PTHR47089:SF1">
    <property type="entry name" value="GUANOSINE ABC TRANSPORTER PERMEASE PROTEIN NUPP"/>
    <property type="match status" value="1"/>
</dbReference>
<feature type="compositionally biased region" description="Low complexity" evidence="6">
    <location>
        <begin position="466"/>
        <end position="479"/>
    </location>
</feature>
<accession>A0ABQ2B8C5</accession>
<feature type="transmembrane region" description="Helical" evidence="7">
    <location>
        <begin position="346"/>
        <end position="367"/>
    </location>
</feature>
<feature type="region of interest" description="Disordered" evidence="6">
    <location>
        <begin position="459"/>
        <end position="479"/>
    </location>
</feature>
<evidence type="ECO:0008006" key="10">
    <source>
        <dbReference type="Google" id="ProtNLM"/>
    </source>
</evidence>
<keyword evidence="9" id="KW-1185">Reference proteome</keyword>
<keyword evidence="5 7" id="KW-0472">Membrane</keyword>
<dbReference type="PANTHER" id="PTHR47089">
    <property type="entry name" value="ABC TRANSPORTER, PERMEASE PROTEIN"/>
    <property type="match status" value="1"/>
</dbReference>
<proteinExistence type="predicted"/>
<keyword evidence="2" id="KW-1003">Cell membrane</keyword>
<evidence type="ECO:0000256" key="1">
    <source>
        <dbReference type="ARBA" id="ARBA00004651"/>
    </source>
</evidence>
<dbReference type="Proteomes" id="UP000632535">
    <property type="component" value="Unassembled WGS sequence"/>
</dbReference>
<feature type="transmembrane region" description="Helical" evidence="7">
    <location>
        <begin position="214"/>
        <end position="237"/>
    </location>
</feature>
<keyword evidence="4 7" id="KW-1133">Transmembrane helix</keyword>
<evidence type="ECO:0000313" key="8">
    <source>
        <dbReference type="EMBL" id="GGI08461.1"/>
    </source>
</evidence>
<reference evidence="9" key="1">
    <citation type="journal article" date="2019" name="Int. J. Syst. Evol. Microbiol.">
        <title>The Global Catalogue of Microorganisms (GCM) 10K type strain sequencing project: providing services to taxonomists for standard genome sequencing and annotation.</title>
        <authorList>
            <consortium name="The Broad Institute Genomics Platform"/>
            <consortium name="The Broad Institute Genome Sequencing Center for Infectious Disease"/>
            <person name="Wu L."/>
            <person name="Ma J."/>
        </authorList>
    </citation>
    <scope>NUCLEOTIDE SEQUENCE [LARGE SCALE GENOMIC DNA]</scope>
    <source>
        <strain evidence="9">CCM 8653</strain>
    </source>
</reference>
<protein>
    <recommendedName>
        <fullName evidence="10">Nucleoside ABC transporter membrane protein</fullName>
    </recommendedName>
</protein>
<evidence type="ECO:0000256" key="6">
    <source>
        <dbReference type="SAM" id="MobiDB-lite"/>
    </source>
</evidence>
<dbReference type="RefSeq" id="WP_188523672.1">
    <property type="nucleotide sequence ID" value="NZ_BMDG01000006.1"/>
</dbReference>
<feature type="region of interest" description="Disordered" evidence="6">
    <location>
        <begin position="1"/>
        <end position="44"/>
    </location>
</feature>
<evidence type="ECO:0000256" key="4">
    <source>
        <dbReference type="ARBA" id="ARBA00022989"/>
    </source>
</evidence>
<feature type="transmembrane region" description="Helical" evidence="7">
    <location>
        <begin position="246"/>
        <end position="265"/>
    </location>
</feature>
<evidence type="ECO:0000256" key="7">
    <source>
        <dbReference type="SAM" id="Phobius"/>
    </source>
</evidence>
<gene>
    <name evidence="8" type="ORF">GCM10007368_21290</name>
</gene>
<evidence type="ECO:0000256" key="2">
    <source>
        <dbReference type="ARBA" id="ARBA00022475"/>
    </source>
</evidence>
<organism evidence="8 9">
    <name type="scientific">Isoptericola cucumis</name>
    <dbReference type="NCBI Taxonomy" id="1776856"/>
    <lineage>
        <taxon>Bacteria</taxon>
        <taxon>Bacillati</taxon>
        <taxon>Actinomycetota</taxon>
        <taxon>Actinomycetes</taxon>
        <taxon>Micrococcales</taxon>
        <taxon>Promicromonosporaceae</taxon>
        <taxon>Isoptericola</taxon>
    </lineage>
</organism>
<dbReference type="CDD" id="cd06580">
    <property type="entry name" value="TM_PBP1_transp_TpRbsC_like"/>
    <property type="match status" value="1"/>
</dbReference>
<dbReference type="EMBL" id="BMDG01000006">
    <property type="protein sequence ID" value="GGI08461.1"/>
    <property type="molecule type" value="Genomic_DNA"/>
</dbReference>
<evidence type="ECO:0000256" key="5">
    <source>
        <dbReference type="ARBA" id="ARBA00023136"/>
    </source>
</evidence>
<feature type="transmembrane region" description="Helical" evidence="7">
    <location>
        <begin position="387"/>
        <end position="407"/>
    </location>
</feature>
<feature type="transmembrane region" description="Helical" evidence="7">
    <location>
        <begin position="427"/>
        <end position="449"/>
    </location>
</feature>
<feature type="transmembrane region" description="Helical" evidence="7">
    <location>
        <begin position="299"/>
        <end position="317"/>
    </location>
</feature>
<comment type="subcellular location">
    <subcellularLocation>
        <location evidence="1">Cell membrane</location>
        <topology evidence="1">Multi-pass membrane protein</topology>
    </subcellularLocation>
</comment>
<dbReference type="Pfam" id="PF02653">
    <property type="entry name" value="BPD_transp_2"/>
    <property type="match status" value="1"/>
</dbReference>
<comment type="caution">
    <text evidence="8">The sequence shown here is derived from an EMBL/GenBank/DDBJ whole genome shotgun (WGS) entry which is preliminary data.</text>
</comment>
<evidence type="ECO:0000256" key="3">
    <source>
        <dbReference type="ARBA" id="ARBA00022692"/>
    </source>
</evidence>
<feature type="transmembrane region" description="Helical" evidence="7">
    <location>
        <begin position="82"/>
        <end position="105"/>
    </location>
</feature>